<keyword evidence="8" id="KW-0999">Mitochondrion inner membrane</keyword>
<dbReference type="GO" id="GO:0030150">
    <property type="term" value="P:protein import into mitochondrial matrix"/>
    <property type="evidence" value="ECO:0007669"/>
    <property type="project" value="UniProtKB-UniRule"/>
</dbReference>
<dbReference type="AlphaFoldDB" id="A0A077ZFZ9"/>
<dbReference type="Proteomes" id="UP000030665">
    <property type="component" value="Unassembled WGS sequence"/>
</dbReference>
<dbReference type="Pfam" id="PF08294">
    <property type="entry name" value="TIM21"/>
    <property type="match status" value="1"/>
</dbReference>
<comment type="similarity">
    <text evidence="2 8">Belongs to the TIM21 family.</text>
</comment>
<keyword evidence="6 8" id="KW-0496">Mitochondrion</keyword>
<accession>A0A077ZFZ9</accession>
<reference evidence="10" key="2">
    <citation type="submission" date="2014-03" db="EMBL/GenBank/DDBJ databases">
        <title>The whipworm genome and dual-species transcriptomics of an intimate host-pathogen interaction.</title>
        <authorList>
            <person name="Foth B.J."/>
            <person name="Tsai I.J."/>
            <person name="Reid A.J."/>
            <person name="Bancroft A.J."/>
            <person name="Nichol S."/>
            <person name="Tracey A."/>
            <person name="Holroyd N."/>
            <person name="Cotton J.A."/>
            <person name="Stanley E.J."/>
            <person name="Zarowiecki M."/>
            <person name="Liu J.Z."/>
            <person name="Huckvale T."/>
            <person name="Cooper P.J."/>
            <person name="Grencis R.K."/>
            <person name="Berriman M."/>
        </authorList>
    </citation>
    <scope>NUCLEOTIDE SEQUENCE [LARGE SCALE GENOMIC DNA]</scope>
</reference>
<gene>
    <name evidence="10" type="ORF">TTRE_0000764401</name>
</gene>
<dbReference type="Gene3D" id="3.10.450.320">
    <property type="entry name" value="Mitochondrial import inner membrane translocase subunit Tim21"/>
    <property type="match status" value="1"/>
</dbReference>
<dbReference type="PANTHER" id="PTHR13032:SF6">
    <property type="entry name" value="MITOCHONDRIAL IMPORT INNER MEMBRANE TRANSLOCASE SUBUNIT TIM21"/>
    <property type="match status" value="1"/>
</dbReference>
<evidence type="ECO:0000313" key="10">
    <source>
        <dbReference type="EMBL" id="CDW59312.1"/>
    </source>
</evidence>
<dbReference type="InterPro" id="IPR013261">
    <property type="entry name" value="Tim21"/>
</dbReference>
<keyword evidence="3 8" id="KW-0812">Transmembrane</keyword>
<name>A0A077ZFZ9_TRITR</name>
<evidence type="ECO:0000256" key="7">
    <source>
        <dbReference type="ARBA" id="ARBA00023136"/>
    </source>
</evidence>
<dbReference type="GO" id="GO:0005744">
    <property type="term" value="C:TIM23 mitochondrial import inner membrane translocase complex"/>
    <property type="evidence" value="ECO:0007669"/>
    <property type="project" value="UniProtKB-UniRule"/>
</dbReference>
<evidence type="ECO:0000256" key="4">
    <source>
        <dbReference type="ARBA" id="ARBA00022946"/>
    </source>
</evidence>
<evidence type="ECO:0000256" key="1">
    <source>
        <dbReference type="ARBA" id="ARBA00004304"/>
    </source>
</evidence>
<comment type="subcellular location">
    <subcellularLocation>
        <location evidence="8">Mitochondrion inner membrane</location>
        <topology evidence="8">Single-pass membrane protein</topology>
    </subcellularLocation>
    <subcellularLocation>
        <location evidence="1">Mitochondrion membrane</location>
        <topology evidence="1">Single-pass membrane protein</topology>
    </subcellularLocation>
</comment>
<evidence type="ECO:0000256" key="6">
    <source>
        <dbReference type="ARBA" id="ARBA00023128"/>
    </source>
</evidence>
<dbReference type="EMBL" id="HG806555">
    <property type="protein sequence ID" value="CDW59312.1"/>
    <property type="molecule type" value="Genomic_DNA"/>
</dbReference>
<dbReference type="InterPro" id="IPR038552">
    <property type="entry name" value="Tim21_IMS_sf"/>
</dbReference>
<dbReference type="PANTHER" id="PTHR13032">
    <property type="entry name" value="MITOCHONDRIAL IMPORT INNER MEMBRANE TRANSLOCASE SUBUNIT TIM21"/>
    <property type="match status" value="1"/>
</dbReference>
<evidence type="ECO:0000256" key="3">
    <source>
        <dbReference type="ARBA" id="ARBA00022692"/>
    </source>
</evidence>
<dbReference type="STRING" id="36087.A0A077ZFZ9"/>
<keyword evidence="8" id="KW-0811">Translocation</keyword>
<organism evidence="10 11">
    <name type="scientific">Trichuris trichiura</name>
    <name type="common">Whipworm</name>
    <name type="synonym">Trichocephalus trichiurus</name>
    <dbReference type="NCBI Taxonomy" id="36087"/>
    <lineage>
        <taxon>Eukaryota</taxon>
        <taxon>Metazoa</taxon>
        <taxon>Ecdysozoa</taxon>
        <taxon>Nematoda</taxon>
        <taxon>Enoplea</taxon>
        <taxon>Dorylaimia</taxon>
        <taxon>Trichinellida</taxon>
        <taxon>Trichuridae</taxon>
        <taxon>Trichuris</taxon>
    </lineage>
</organism>
<evidence type="ECO:0000256" key="5">
    <source>
        <dbReference type="ARBA" id="ARBA00022989"/>
    </source>
</evidence>
<keyword evidence="5 8" id="KW-1133">Transmembrane helix</keyword>
<evidence type="ECO:0000256" key="9">
    <source>
        <dbReference type="SAM" id="MobiDB-lite"/>
    </source>
</evidence>
<evidence type="ECO:0000256" key="2">
    <source>
        <dbReference type="ARBA" id="ARBA00010867"/>
    </source>
</evidence>
<proteinExistence type="inferred from homology"/>
<evidence type="ECO:0000256" key="8">
    <source>
        <dbReference type="RuleBase" id="RU367142"/>
    </source>
</evidence>
<keyword evidence="8" id="KW-0813">Transport</keyword>
<keyword evidence="4" id="KW-0809">Transit peptide</keyword>
<protein>
    <recommendedName>
        <fullName evidence="8">Mitochondrial import inner membrane translocase subunit Tim21</fullName>
    </recommendedName>
</protein>
<sequence length="253" mass="28465">MSPFGVVSLLRIKTIGHTTVRVLTHRAPVALKCLESRGWLRCKRLAHGGDKGESNASTSLDRSPEQSEQQGSLIMKVLMDENKAPKTRIEKITQVGKDLSYLTIIVVCVVVTGTIAYTVMHELFSSNRPNAIHSKTLKLLLANEQIVDILGLPIKSKGEASRGGRSKHVRHFEFERNDRQFMRMVFHVTGSRKKGTVQLELEKDSAGKYQYRYVLFQSNDHPKETVVLVDKRDEFPLGPHSAENFKNKATAQN</sequence>
<reference evidence="10" key="1">
    <citation type="submission" date="2014-01" db="EMBL/GenBank/DDBJ databases">
        <authorList>
            <person name="Aslett M."/>
        </authorList>
    </citation>
    <scope>NUCLEOTIDE SEQUENCE</scope>
</reference>
<keyword evidence="8" id="KW-0653">Protein transport</keyword>
<evidence type="ECO:0000313" key="11">
    <source>
        <dbReference type="Proteomes" id="UP000030665"/>
    </source>
</evidence>
<comment type="subunit">
    <text evidence="8">Component of the TIM23 complex.</text>
</comment>
<keyword evidence="7 8" id="KW-0472">Membrane</keyword>
<dbReference type="OrthoDB" id="436405at2759"/>
<feature type="region of interest" description="Disordered" evidence="9">
    <location>
        <begin position="48"/>
        <end position="68"/>
    </location>
</feature>
<keyword evidence="11" id="KW-1185">Reference proteome</keyword>
<comment type="function">
    <text evidence="8">Essential component of the TIM23 complex, a complex that mediates the translocation of transit peptide-containing proteins across the mitochondrial inner membrane.</text>
</comment>
<feature type="transmembrane region" description="Helical" evidence="8">
    <location>
        <begin position="99"/>
        <end position="120"/>
    </location>
</feature>
<feature type="compositionally biased region" description="Polar residues" evidence="9">
    <location>
        <begin position="54"/>
        <end position="68"/>
    </location>
</feature>